<dbReference type="Pfam" id="PF00753">
    <property type="entry name" value="Lactamase_B"/>
    <property type="match status" value="1"/>
</dbReference>
<dbReference type="SMART" id="SM00849">
    <property type="entry name" value="Lactamase_B"/>
    <property type="match status" value="1"/>
</dbReference>
<dbReference type="Gene3D" id="3.60.15.10">
    <property type="entry name" value="Ribonuclease Z/Hydroxyacylglutathione hydrolase-like"/>
    <property type="match status" value="1"/>
</dbReference>
<dbReference type="EMBL" id="JAIBOA010000005">
    <property type="protein sequence ID" value="MBW8482649.1"/>
    <property type="molecule type" value="Genomic_DNA"/>
</dbReference>
<accession>A0ABS7FSE3</accession>
<reference evidence="2 3" key="1">
    <citation type="submission" date="2021-07" db="EMBL/GenBank/DDBJ databases">
        <title>Actinomadura sp. PM05-2 isolated from lichen.</title>
        <authorList>
            <person name="Somphong A."/>
            <person name="Phongsopitanun W."/>
            <person name="Tanasupawat S."/>
            <person name="Peongsungnone V."/>
        </authorList>
    </citation>
    <scope>NUCLEOTIDE SEQUENCE [LARGE SCALE GENOMIC DNA]</scope>
    <source>
        <strain evidence="2 3">PM05-2</strain>
    </source>
</reference>
<evidence type="ECO:0000313" key="3">
    <source>
        <dbReference type="Proteomes" id="UP000774570"/>
    </source>
</evidence>
<evidence type="ECO:0000313" key="2">
    <source>
        <dbReference type="EMBL" id="MBW8482649.1"/>
    </source>
</evidence>
<dbReference type="InterPro" id="IPR050855">
    <property type="entry name" value="NDM-1-like"/>
</dbReference>
<gene>
    <name evidence="2" type="ORF">K1Y72_09750</name>
</gene>
<organism evidence="2 3">
    <name type="scientific">Actinomadura parmotrematis</name>
    <dbReference type="NCBI Taxonomy" id="2864039"/>
    <lineage>
        <taxon>Bacteria</taxon>
        <taxon>Bacillati</taxon>
        <taxon>Actinomycetota</taxon>
        <taxon>Actinomycetes</taxon>
        <taxon>Streptosporangiales</taxon>
        <taxon>Thermomonosporaceae</taxon>
        <taxon>Actinomadura</taxon>
    </lineage>
</organism>
<feature type="domain" description="Metallo-beta-lactamase" evidence="1">
    <location>
        <begin position="20"/>
        <end position="229"/>
    </location>
</feature>
<dbReference type="SUPFAM" id="SSF56281">
    <property type="entry name" value="Metallo-hydrolase/oxidoreductase"/>
    <property type="match status" value="1"/>
</dbReference>
<dbReference type="Proteomes" id="UP000774570">
    <property type="component" value="Unassembled WGS sequence"/>
</dbReference>
<dbReference type="InterPro" id="IPR001279">
    <property type="entry name" value="Metallo-B-lactamas"/>
</dbReference>
<dbReference type="PANTHER" id="PTHR42951">
    <property type="entry name" value="METALLO-BETA-LACTAMASE DOMAIN-CONTAINING"/>
    <property type="match status" value="1"/>
</dbReference>
<dbReference type="InterPro" id="IPR036866">
    <property type="entry name" value="RibonucZ/Hydroxyglut_hydro"/>
</dbReference>
<comment type="caution">
    <text evidence="2">The sequence shown here is derived from an EMBL/GenBank/DDBJ whole genome shotgun (WGS) entry which is preliminary data.</text>
</comment>
<evidence type="ECO:0000259" key="1">
    <source>
        <dbReference type="SMART" id="SM00849"/>
    </source>
</evidence>
<protein>
    <submittedName>
        <fullName evidence="2">MBL fold metallo-hydrolase</fullName>
    </submittedName>
</protein>
<proteinExistence type="predicted"/>
<name>A0ABS7FSE3_9ACTN</name>
<sequence>MRRGTVQEVASGVFAAGGTDVNWFLVREGGELTVIDGGWAGDAELLEASVRAIGHRPEDVRAVLLTHAHIDHMGGPLLLQRRYGTPVLMHADEIAQTSDGPLEQAGARDVVVRAWRPSVLAWSLRIARAGALRKPEVPPAGPLPAAGPLDLPGGPVPVPCPGHTSGHTAYHLPAAGALATGDALVTGHPLSRTTGPQLLPSMFSHDQPGSVAALETLGAVDAGVLLPGHGAPWEGQMADAARGADPRRGL</sequence>
<keyword evidence="3" id="KW-1185">Reference proteome</keyword>
<dbReference type="PANTHER" id="PTHR42951:SF14">
    <property type="entry name" value="METALLO-BETA-LACTAMASE SUPERFAMILY PROTEIN"/>
    <property type="match status" value="1"/>
</dbReference>